<evidence type="ECO:0000313" key="1">
    <source>
        <dbReference type="EMBL" id="CAH0051011.1"/>
    </source>
</evidence>
<organism evidence="1 2">
    <name type="scientific">Clonostachys solani</name>
    <dbReference type="NCBI Taxonomy" id="160281"/>
    <lineage>
        <taxon>Eukaryota</taxon>
        <taxon>Fungi</taxon>
        <taxon>Dikarya</taxon>
        <taxon>Ascomycota</taxon>
        <taxon>Pezizomycotina</taxon>
        <taxon>Sordariomycetes</taxon>
        <taxon>Hypocreomycetidae</taxon>
        <taxon>Hypocreales</taxon>
        <taxon>Bionectriaceae</taxon>
        <taxon>Clonostachys</taxon>
    </lineage>
</organism>
<reference evidence="2" key="1">
    <citation type="submission" date="2019-06" db="EMBL/GenBank/DDBJ databases">
        <authorList>
            <person name="Broberg M."/>
        </authorList>
    </citation>
    <scope>NUCLEOTIDE SEQUENCE [LARGE SCALE GENOMIC DNA]</scope>
</reference>
<dbReference type="EMBL" id="CABFOC020000039">
    <property type="protein sequence ID" value="CAH0051011.1"/>
    <property type="molecule type" value="Genomic_DNA"/>
</dbReference>
<keyword evidence="2" id="KW-1185">Reference proteome</keyword>
<proteinExistence type="predicted"/>
<name>A0A9N9Z8N1_9HYPO</name>
<accession>A0A9N9Z8N1</accession>
<protein>
    <submittedName>
        <fullName evidence="1">Uncharacterized protein</fullName>
    </submittedName>
</protein>
<gene>
    <name evidence="1" type="ORF">CSOL1703_00015904</name>
</gene>
<dbReference type="OrthoDB" id="10669096at2759"/>
<dbReference type="Proteomes" id="UP000775872">
    <property type="component" value="Unassembled WGS sequence"/>
</dbReference>
<dbReference type="AlphaFoldDB" id="A0A9N9Z8N1"/>
<comment type="caution">
    <text evidence="1">The sequence shown here is derived from an EMBL/GenBank/DDBJ whole genome shotgun (WGS) entry which is preliminary data.</text>
</comment>
<evidence type="ECO:0000313" key="2">
    <source>
        <dbReference type="Proteomes" id="UP000775872"/>
    </source>
</evidence>
<sequence>MLAQLQGIILLNTTLSRHSLVHGYGSDSDHAARFSSRAILTSPSILSYNSRATFNVRTSLARVRPELRETLEVFLGLQRHQLPACHPSRDDPDLPAALNHLGVLVLPAPLDPLEVLEGLQRHQRHQRHQLPARRPPQYGPFLPVVLDLLGVPVLPAPLDLLGVLVLPALLGPLWVLAPQKALLVPQVPEHHYRLATRQLQTSLGVLGGLWDHDNSI</sequence>
<reference evidence="1 2" key="2">
    <citation type="submission" date="2021-10" db="EMBL/GenBank/DDBJ databases">
        <authorList>
            <person name="Piombo E."/>
        </authorList>
    </citation>
    <scope>NUCLEOTIDE SEQUENCE [LARGE SCALE GENOMIC DNA]</scope>
</reference>